<feature type="compositionally biased region" description="Basic and acidic residues" evidence="1">
    <location>
        <begin position="90"/>
        <end position="100"/>
    </location>
</feature>
<dbReference type="AlphaFoldDB" id="A0A5C6C8S2"/>
<dbReference type="OrthoDB" id="290715at2"/>
<feature type="compositionally biased region" description="Polar residues" evidence="1">
    <location>
        <begin position="39"/>
        <end position="55"/>
    </location>
</feature>
<accession>A0A5C6C8S2</accession>
<proteinExistence type="predicted"/>
<protein>
    <submittedName>
        <fullName evidence="2">Uncharacterized protein</fullName>
    </submittedName>
</protein>
<keyword evidence="3" id="KW-1185">Reference proteome</keyword>
<dbReference type="EMBL" id="SJPT01000007">
    <property type="protein sequence ID" value="TWU21103.1"/>
    <property type="molecule type" value="Genomic_DNA"/>
</dbReference>
<organism evidence="2 3">
    <name type="scientific">Novipirellula galeiformis</name>
    <dbReference type="NCBI Taxonomy" id="2528004"/>
    <lineage>
        <taxon>Bacteria</taxon>
        <taxon>Pseudomonadati</taxon>
        <taxon>Planctomycetota</taxon>
        <taxon>Planctomycetia</taxon>
        <taxon>Pirellulales</taxon>
        <taxon>Pirellulaceae</taxon>
        <taxon>Novipirellula</taxon>
    </lineage>
</organism>
<feature type="compositionally biased region" description="Low complexity" evidence="1">
    <location>
        <begin position="7"/>
        <end position="30"/>
    </location>
</feature>
<reference evidence="2 3" key="1">
    <citation type="submission" date="2019-02" db="EMBL/GenBank/DDBJ databases">
        <title>Deep-cultivation of Planctomycetes and their phenomic and genomic characterization uncovers novel biology.</title>
        <authorList>
            <person name="Wiegand S."/>
            <person name="Jogler M."/>
            <person name="Boedeker C."/>
            <person name="Pinto D."/>
            <person name="Vollmers J."/>
            <person name="Rivas-Marin E."/>
            <person name="Kohn T."/>
            <person name="Peeters S.H."/>
            <person name="Heuer A."/>
            <person name="Rast P."/>
            <person name="Oberbeckmann S."/>
            <person name="Bunk B."/>
            <person name="Jeske O."/>
            <person name="Meyerdierks A."/>
            <person name="Storesund J.E."/>
            <person name="Kallscheuer N."/>
            <person name="Luecker S."/>
            <person name="Lage O.M."/>
            <person name="Pohl T."/>
            <person name="Merkel B.J."/>
            <person name="Hornburger P."/>
            <person name="Mueller R.-W."/>
            <person name="Bruemmer F."/>
            <person name="Labrenz M."/>
            <person name="Spormann A.M."/>
            <person name="Op Den Camp H."/>
            <person name="Overmann J."/>
            <person name="Amann R."/>
            <person name="Jetten M.S.M."/>
            <person name="Mascher T."/>
            <person name="Medema M.H."/>
            <person name="Devos D.P."/>
            <person name="Kaster A.-K."/>
            <person name="Ovreas L."/>
            <person name="Rohde M."/>
            <person name="Galperin M.Y."/>
            <person name="Jogler C."/>
        </authorList>
    </citation>
    <scope>NUCLEOTIDE SEQUENCE [LARGE SCALE GENOMIC DNA]</scope>
    <source>
        <strain evidence="2 3">Pla52o</strain>
    </source>
</reference>
<sequence length="117" mass="12292">MHVNPTSAASSIAGTARAAARGGEADAQNAEATQRHATTENPGGKTAATSAIDSSESTHDRGGDGRQMYDSFEQSKEHTPPEPPPEETTNAEHDSHDHDLQAPSTPQEPPPHLDFNA</sequence>
<evidence type="ECO:0000313" key="3">
    <source>
        <dbReference type="Proteomes" id="UP000316304"/>
    </source>
</evidence>
<feature type="compositionally biased region" description="Pro residues" evidence="1">
    <location>
        <begin position="106"/>
        <end position="117"/>
    </location>
</feature>
<evidence type="ECO:0000313" key="2">
    <source>
        <dbReference type="EMBL" id="TWU21103.1"/>
    </source>
</evidence>
<evidence type="ECO:0000256" key="1">
    <source>
        <dbReference type="SAM" id="MobiDB-lite"/>
    </source>
</evidence>
<gene>
    <name evidence="2" type="ORF">Pla52o_41360</name>
</gene>
<dbReference type="Proteomes" id="UP000316304">
    <property type="component" value="Unassembled WGS sequence"/>
</dbReference>
<feature type="region of interest" description="Disordered" evidence="1">
    <location>
        <begin position="1"/>
        <end position="117"/>
    </location>
</feature>
<comment type="caution">
    <text evidence="2">The sequence shown here is derived from an EMBL/GenBank/DDBJ whole genome shotgun (WGS) entry which is preliminary data.</text>
</comment>
<name>A0A5C6C8S2_9BACT</name>
<dbReference type="RefSeq" id="WP_146596216.1">
    <property type="nucleotide sequence ID" value="NZ_SJPT01000007.1"/>
</dbReference>